<keyword evidence="5" id="KW-0653">Protein transport</keyword>
<dbReference type="Gene3D" id="2.30.30.490">
    <property type="match status" value="1"/>
</dbReference>
<evidence type="ECO:0000256" key="7">
    <source>
        <dbReference type="SAM" id="MobiDB-lite"/>
    </source>
</evidence>
<dbReference type="InterPro" id="IPR011989">
    <property type="entry name" value="ARM-like"/>
</dbReference>
<feature type="domain" description="BAH" evidence="9">
    <location>
        <begin position="1024"/>
        <end position="1149"/>
    </location>
</feature>
<keyword evidence="3" id="KW-0813">Transport</keyword>
<dbReference type="Pfam" id="PF08506">
    <property type="entry name" value="Cse1"/>
    <property type="match status" value="1"/>
</dbReference>
<comment type="subcellular location">
    <subcellularLocation>
        <location evidence="2">Cytoplasm</location>
    </subcellularLocation>
    <subcellularLocation>
        <location evidence="1">Nucleus</location>
    </subcellularLocation>
</comment>
<evidence type="ECO:0000259" key="8">
    <source>
        <dbReference type="PROSITE" id="PS50166"/>
    </source>
</evidence>
<dbReference type="InterPro" id="IPR043151">
    <property type="entry name" value="BAH_sf"/>
</dbReference>
<keyword evidence="11" id="KW-1185">Reference proteome</keyword>
<dbReference type="InterPro" id="IPR001494">
    <property type="entry name" value="Importin-beta_N"/>
</dbReference>
<evidence type="ECO:0000256" key="3">
    <source>
        <dbReference type="ARBA" id="ARBA00022448"/>
    </source>
</evidence>
<keyword evidence="6" id="KW-0539">Nucleus</keyword>
<feature type="region of interest" description="Disordered" evidence="7">
    <location>
        <begin position="1171"/>
        <end position="1247"/>
    </location>
</feature>
<evidence type="ECO:0008006" key="12">
    <source>
        <dbReference type="Google" id="ProtNLM"/>
    </source>
</evidence>
<evidence type="ECO:0000256" key="5">
    <source>
        <dbReference type="ARBA" id="ARBA00022927"/>
    </source>
</evidence>
<dbReference type="PROSITE" id="PS50166">
    <property type="entry name" value="IMPORTIN_B_NT"/>
    <property type="match status" value="1"/>
</dbReference>
<dbReference type="SUPFAM" id="SSF48371">
    <property type="entry name" value="ARM repeat"/>
    <property type="match status" value="1"/>
</dbReference>
<evidence type="ECO:0000313" key="11">
    <source>
        <dbReference type="Proteomes" id="UP000245591"/>
    </source>
</evidence>
<protein>
    <recommendedName>
        <fullName evidence="12">Importin N-terminal domain-containing protein</fullName>
    </recommendedName>
</protein>
<dbReference type="SMART" id="SM00913">
    <property type="entry name" value="IBN_N"/>
    <property type="match status" value="1"/>
</dbReference>
<keyword evidence="4" id="KW-0963">Cytoplasm</keyword>
<dbReference type="InterPro" id="IPR013713">
    <property type="entry name" value="XPO2_central"/>
</dbReference>
<dbReference type="GO" id="GO:0031267">
    <property type="term" value="F:small GTPase binding"/>
    <property type="evidence" value="ECO:0007669"/>
    <property type="project" value="InterPro"/>
</dbReference>
<dbReference type="PROSITE" id="PS51038">
    <property type="entry name" value="BAH"/>
    <property type="match status" value="1"/>
</dbReference>
<dbReference type="GO" id="GO:0006606">
    <property type="term" value="P:protein import into nucleus"/>
    <property type="evidence" value="ECO:0007669"/>
    <property type="project" value="TreeGrafter"/>
</dbReference>
<feature type="region of interest" description="Disordered" evidence="7">
    <location>
        <begin position="1289"/>
        <end position="1308"/>
    </location>
</feature>
<feature type="compositionally biased region" description="Basic residues" evidence="7">
    <location>
        <begin position="1197"/>
        <end position="1207"/>
    </location>
</feature>
<gene>
    <name evidence="10" type="ORF">BB558_002304</name>
</gene>
<reference evidence="10 11" key="1">
    <citation type="journal article" date="2018" name="MBio">
        <title>Comparative Genomics Reveals the Core Gene Toolbox for the Fungus-Insect Symbiosis.</title>
        <authorList>
            <person name="Wang Y."/>
            <person name="Stata M."/>
            <person name="Wang W."/>
            <person name="Stajich J.E."/>
            <person name="White M.M."/>
            <person name="Moncalvo J.M."/>
        </authorList>
    </citation>
    <scope>NUCLEOTIDE SEQUENCE [LARGE SCALE GENOMIC DNA]</scope>
    <source>
        <strain evidence="10 11">AUS-126-30</strain>
    </source>
</reference>
<dbReference type="GO" id="GO:0003682">
    <property type="term" value="F:chromatin binding"/>
    <property type="evidence" value="ECO:0007669"/>
    <property type="project" value="InterPro"/>
</dbReference>
<evidence type="ECO:0000256" key="1">
    <source>
        <dbReference type="ARBA" id="ARBA00004123"/>
    </source>
</evidence>
<proteinExistence type="predicted"/>
<sequence length="1375" mass="155194">MNSAELASIFGSTFHPDQLVRSQMEQRLLALEKQPGFLSAVLNLITDQTADQSAKLAAAIYFKNTIRRSWKSSSVTSPNSELINDSDQLYIKQQILTSMINVPSNIQTQLQSCIGNMLAGSFPSEWPEFGLLIYQLLSSNDINTANVGLLGLLELTQIYRFKSIKNRKPVHEAVGTLFPLSLKIVESVIDSTNPSHQLMVKTAFKAFHASLHVDLPTPLTSPAFLAGWGSVFLKVISINANPSDTSPDDIDELEELEKLPIFKAKKWAFKSLNKLFSRYGTVSASGNTLKKYKEFAKMFTEKFSPKILETYLQLVSQSASGEMPLTPKIKYHILNFLADCVKDKIMWKILKPHSVNVITMFIFPELCYTQSDIDLWDSSPIEYANKKIDTLDDFNSPTMAATNLLIDLVSQRGKTTLIPTLEFINQQLEKYKQSPPESRSDQSIDGVFSMMNCLVTPIRSKKSPISGSLDKFLIEYVLPQLSSENKFLRAKALDTYAHYSNVELNNPQLLSDLFKKVVSLLADPELPVRIYAAFAIRPITEYESIQDDVVSQLPVIVEQLLILTGLIDLDLITEVIEFLAETYATQLEPYAIQLSQQLCNSLGRIIGEFINNVASNDKENGYKGFGDFEENSSKSMAAMGILRTLGTLVINLENSPQVVAGIEQTVYPMIKFILENRVVELYEECFEVIDCCTFTLKTITPPAYDLFNSIYGAFMDSGIDFIEDMLPSLDNYISFGVVQFCTILDLKSKMFSIIENIFTSDRVGETGRICGCKLIESVILYTNNHNITNPNSQISIDDMVVRFISLVSKYLSDPEENIRTSPFLVYLLQSVLVCMQYNADLTISSLNELNVLLPVLEMIATKHSLFTRVHDKRIYVLGVDSLLYTLATSPNKNTDLYQKISVGAPVLFKSTLKCIQGFSAAVKSQNFQAAFYIKKNDSRSELLMSVKDSTLEFPGDDPNSENEQVDQEASFSYERMSNLPYILVIVVEPNNPQTPLEIPNSFSLDLSASEKTFESINKLVVGGDRIEIGDFVHVVNEEDYGGNLVGHIFRIWKNKKTRQKGVFLCWYLHPWQTMHKITQMFFKNEVFMLPGLQTVGIDKLIDKCYVMDSRSYALGYPKDFDLSKKSPEDYIYICDSKYSEKYKQFSTIKKISAIWPDSIPDEKIKEKMSIIEHPDGPKTLSKVPSVFAEKSSLRSQKGNRKRTHSRKSSYLDQEKTKSNTNGDSSTEANDNSSIFASENNQPSLNGTNRTFIQETSEAIIKHNTDEPGSDAYEQNNKDENNEFIRKLRPRNNNPNIYKETKDEPNGLGVMSGNEEKAFDSNEMTIDPEIVRLFPTDSQGRIKWFATPPVNTPTVCKPTHSLAYLEWKQKKEEAKN</sequence>
<accession>A0A2U1J9A8</accession>
<dbReference type="Proteomes" id="UP000245591">
    <property type="component" value="Unassembled WGS sequence"/>
</dbReference>
<dbReference type="Gene3D" id="1.25.10.10">
    <property type="entry name" value="Leucine-rich Repeat Variant"/>
    <property type="match status" value="1"/>
</dbReference>
<dbReference type="GO" id="GO:0005829">
    <property type="term" value="C:cytosol"/>
    <property type="evidence" value="ECO:0007669"/>
    <property type="project" value="TreeGrafter"/>
</dbReference>
<evidence type="ECO:0000313" key="10">
    <source>
        <dbReference type="EMBL" id="PWA01599.1"/>
    </source>
</evidence>
<dbReference type="PANTHER" id="PTHR10997:SF18">
    <property type="entry name" value="D-IMPORTIN 7_RANBP7"/>
    <property type="match status" value="1"/>
</dbReference>
<dbReference type="PANTHER" id="PTHR10997">
    <property type="entry name" value="IMPORTIN-7, 8, 11"/>
    <property type="match status" value="1"/>
</dbReference>
<organism evidence="10 11">
    <name type="scientific">Smittium angustum</name>
    <dbReference type="NCBI Taxonomy" id="133377"/>
    <lineage>
        <taxon>Eukaryota</taxon>
        <taxon>Fungi</taxon>
        <taxon>Fungi incertae sedis</taxon>
        <taxon>Zoopagomycota</taxon>
        <taxon>Kickxellomycotina</taxon>
        <taxon>Harpellomycetes</taxon>
        <taxon>Harpellales</taxon>
        <taxon>Legeriomycetaceae</taxon>
        <taxon>Smittium</taxon>
    </lineage>
</organism>
<dbReference type="InterPro" id="IPR001025">
    <property type="entry name" value="BAH_dom"/>
</dbReference>
<dbReference type="GO" id="GO:0005635">
    <property type="term" value="C:nuclear envelope"/>
    <property type="evidence" value="ECO:0007669"/>
    <property type="project" value="TreeGrafter"/>
</dbReference>
<name>A0A2U1J9A8_SMIAN</name>
<evidence type="ECO:0000259" key="9">
    <source>
        <dbReference type="PROSITE" id="PS51038"/>
    </source>
</evidence>
<feature type="domain" description="Importin N-terminal" evidence="8">
    <location>
        <begin position="24"/>
        <end position="101"/>
    </location>
</feature>
<feature type="compositionally biased region" description="Polar residues" evidence="7">
    <location>
        <begin position="1218"/>
        <end position="1247"/>
    </location>
</feature>
<dbReference type="InterPro" id="IPR016024">
    <property type="entry name" value="ARM-type_fold"/>
</dbReference>
<dbReference type="Pfam" id="PF03810">
    <property type="entry name" value="IBN_N"/>
    <property type="match status" value="1"/>
</dbReference>
<dbReference type="EMBL" id="MBFU01000153">
    <property type="protein sequence ID" value="PWA01599.1"/>
    <property type="molecule type" value="Genomic_DNA"/>
</dbReference>
<evidence type="ECO:0000256" key="6">
    <source>
        <dbReference type="ARBA" id="ARBA00023242"/>
    </source>
</evidence>
<dbReference type="Pfam" id="PF01426">
    <property type="entry name" value="BAH"/>
    <property type="match status" value="1"/>
</dbReference>
<comment type="caution">
    <text evidence="10">The sequence shown here is derived from an EMBL/GenBank/DDBJ whole genome shotgun (WGS) entry which is preliminary data.</text>
</comment>
<dbReference type="SMART" id="SM00439">
    <property type="entry name" value="BAH"/>
    <property type="match status" value="1"/>
</dbReference>
<evidence type="ECO:0000256" key="4">
    <source>
        <dbReference type="ARBA" id="ARBA00022490"/>
    </source>
</evidence>
<evidence type="ECO:0000256" key="2">
    <source>
        <dbReference type="ARBA" id="ARBA00004496"/>
    </source>
</evidence>